<evidence type="ECO:0000256" key="1">
    <source>
        <dbReference type="SAM" id="MobiDB-lite"/>
    </source>
</evidence>
<dbReference type="Gramene" id="VVA28338">
    <property type="protein sequence ID" value="VVA28338"/>
    <property type="gene ID" value="Prudul26B007758"/>
</dbReference>
<dbReference type="Proteomes" id="UP000327085">
    <property type="component" value="Chromosome 2"/>
</dbReference>
<dbReference type="InParanoid" id="A0A5E4FN15"/>
<name>A0A5E4FN15_PRUDU</name>
<keyword evidence="2" id="KW-1133">Transmembrane helix</keyword>
<keyword evidence="2" id="KW-0472">Membrane</keyword>
<feature type="transmembrane region" description="Helical" evidence="2">
    <location>
        <begin position="138"/>
        <end position="161"/>
    </location>
</feature>
<evidence type="ECO:0000313" key="4">
    <source>
        <dbReference type="Proteomes" id="UP000327085"/>
    </source>
</evidence>
<dbReference type="AlphaFoldDB" id="A0A5E4FN15"/>
<sequence length="213" mass="23158">MNHQANLPVSDPSRSEPGKGLSTNTGMNQGANLPTPSSHATSEQQERRHHGSSTKELHKCISSAITMLAALLPINHGAEVASLFVTDRVTMLAFIVALLVYFGSYAAKILQAHDNPDLAEVMDKISLLSGTFALNLELLITVPALGWFAIFVWSICLAIVVSKSYHQSAVEVRRLYQSGAEEFAHASDKLKELFRNIIGHLTKDAELQNGLPV</sequence>
<dbReference type="PANTHER" id="PTHR34115">
    <property type="entry name" value="PROTEIN, PUTATIVE-RELATED"/>
    <property type="match status" value="1"/>
</dbReference>
<evidence type="ECO:0000256" key="2">
    <source>
        <dbReference type="SAM" id="Phobius"/>
    </source>
</evidence>
<dbReference type="PANTHER" id="PTHR34115:SF13">
    <property type="entry name" value="RPB1A"/>
    <property type="match status" value="1"/>
</dbReference>
<organism evidence="3 4">
    <name type="scientific">Prunus dulcis</name>
    <name type="common">Almond</name>
    <name type="synonym">Amygdalus dulcis</name>
    <dbReference type="NCBI Taxonomy" id="3755"/>
    <lineage>
        <taxon>Eukaryota</taxon>
        <taxon>Viridiplantae</taxon>
        <taxon>Streptophyta</taxon>
        <taxon>Embryophyta</taxon>
        <taxon>Tracheophyta</taxon>
        <taxon>Spermatophyta</taxon>
        <taxon>Magnoliopsida</taxon>
        <taxon>eudicotyledons</taxon>
        <taxon>Gunneridae</taxon>
        <taxon>Pentapetalae</taxon>
        <taxon>rosids</taxon>
        <taxon>fabids</taxon>
        <taxon>Rosales</taxon>
        <taxon>Rosaceae</taxon>
        <taxon>Amygdaloideae</taxon>
        <taxon>Amygdaleae</taxon>
        <taxon>Prunus</taxon>
    </lineage>
</organism>
<feature type="region of interest" description="Disordered" evidence="1">
    <location>
        <begin position="1"/>
        <end position="55"/>
    </location>
</feature>
<dbReference type="InterPro" id="IPR053258">
    <property type="entry name" value="Ca-permeable_cation_channel"/>
</dbReference>
<reference evidence="4" key="1">
    <citation type="journal article" date="2020" name="Plant J.">
        <title>Transposons played a major role in the diversification between the closely related almond and peach genomes: results from the almond genome sequence.</title>
        <authorList>
            <person name="Alioto T."/>
            <person name="Alexiou K.G."/>
            <person name="Bardil A."/>
            <person name="Barteri F."/>
            <person name="Castanera R."/>
            <person name="Cruz F."/>
            <person name="Dhingra A."/>
            <person name="Duval H."/>
            <person name="Fernandez I Marti A."/>
            <person name="Frias L."/>
            <person name="Galan B."/>
            <person name="Garcia J.L."/>
            <person name="Howad W."/>
            <person name="Gomez-Garrido J."/>
            <person name="Gut M."/>
            <person name="Julca I."/>
            <person name="Morata J."/>
            <person name="Puigdomenech P."/>
            <person name="Ribeca P."/>
            <person name="Rubio Cabetas M.J."/>
            <person name="Vlasova A."/>
            <person name="Wirthensohn M."/>
            <person name="Garcia-Mas J."/>
            <person name="Gabaldon T."/>
            <person name="Casacuberta J.M."/>
            <person name="Arus P."/>
        </authorList>
    </citation>
    <scope>NUCLEOTIDE SEQUENCE [LARGE SCALE GENOMIC DNA]</scope>
    <source>
        <strain evidence="4">cv. Texas</strain>
    </source>
</reference>
<feature type="compositionally biased region" description="Polar residues" evidence="1">
    <location>
        <begin position="21"/>
        <end position="43"/>
    </location>
</feature>
<protein>
    <submittedName>
        <fullName evidence="3">PREDICTED: PRUPE_3G261100</fullName>
    </submittedName>
</protein>
<evidence type="ECO:0000313" key="3">
    <source>
        <dbReference type="EMBL" id="VVA28338.1"/>
    </source>
</evidence>
<gene>
    <name evidence="3" type="ORF">ALMOND_2B007758</name>
</gene>
<keyword evidence="2" id="KW-0812">Transmembrane</keyword>
<dbReference type="EMBL" id="CABIKO010000139">
    <property type="protein sequence ID" value="VVA28338.1"/>
    <property type="molecule type" value="Genomic_DNA"/>
</dbReference>
<proteinExistence type="predicted"/>
<feature type="transmembrane region" description="Helical" evidence="2">
    <location>
        <begin position="89"/>
        <end position="107"/>
    </location>
</feature>
<accession>A0A5E4FN15</accession>